<reference evidence="2" key="2">
    <citation type="submission" date="2019-06" db="EMBL/GenBank/DDBJ databases">
        <title>Genomics analysis of Aphanomyces spp. identifies a new class of oomycete effector associated with host adaptation.</title>
        <authorList>
            <person name="Gaulin E."/>
        </authorList>
    </citation>
    <scope>NUCLEOTIDE SEQUENCE</scope>
    <source>
        <strain evidence="2">CBS 578.67</strain>
    </source>
</reference>
<sequence>MRSTLQLNTQLLFPVCTYISLKDLSSLPLQVILVAAYLVCLGLHIDLQFPARVCTNIMAIDNKNGRPYSAWTCVLLYFSLLWSGLWISLIALGSVIYSAFEDLNEHLDDVAELMNEVLDAQQVGVGAPEEV</sequence>
<keyword evidence="1" id="KW-0472">Membrane</keyword>
<evidence type="ECO:0000256" key="1">
    <source>
        <dbReference type="SAM" id="Phobius"/>
    </source>
</evidence>
<dbReference type="EMBL" id="VJMH01007305">
    <property type="protein sequence ID" value="KAF0684234.1"/>
    <property type="molecule type" value="Genomic_DNA"/>
</dbReference>
<reference evidence="3 4" key="1">
    <citation type="submission" date="2019-03" db="EMBL/GenBank/DDBJ databases">
        <authorList>
            <person name="Gaulin E."/>
            <person name="Dumas B."/>
        </authorList>
    </citation>
    <scope>NUCLEOTIDE SEQUENCE [LARGE SCALE GENOMIC DNA]</scope>
    <source>
        <strain evidence="3">CBS 568.67</strain>
    </source>
</reference>
<evidence type="ECO:0000313" key="4">
    <source>
        <dbReference type="Proteomes" id="UP000332933"/>
    </source>
</evidence>
<dbReference type="AlphaFoldDB" id="A0A485LPM9"/>
<dbReference type="EMBL" id="CAADRA010007331">
    <property type="protein sequence ID" value="VFU00404.1"/>
    <property type="molecule type" value="Genomic_DNA"/>
</dbReference>
<evidence type="ECO:0000313" key="2">
    <source>
        <dbReference type="EMBL" id="KAF0684234.1"/>
    </source>
</evidence>
<gene>
    <name evidence="3" type="primary">Aste57867_23759</name>
    <name evidence="2" type="ORF">As57867_023687</name>
    <name evidence="3" type="ORF">ASTE57867_23759</name>
</gene>
<feature type="transmembrane region" description="Helical" evidence="1">
    <location>
        <begin position="68"/>
        <end position="100"/>
    </location>
</feature>
<proteinExistence type="predicted"/>
<evidence type="ECO:0000313" key="3">
    <source>
        <dbReference type="EMBL" id="VFU00404.1"/>
    </source>
</evidence>
<keyword evidence="1" id="KW-0812">Transmembrane</keyword>
<keyword evidence="1" id="KW-1133">Transmembrane helix</keyword>
<accession>A0A485LPM9</accession>
<name>A0A485LPM9_9STRA</name>
<protein>
    <submittedName>
        <fullName evidence="3">Aste57867_23759 protein</fullName>
    </submittedName>
</protein>
<organism evidence="3 4">
    <name type="scientific">Aphanomyces stellatus</name>
    <dbReference type="NCBI Taxonomy" id="120398"/>
    <lineage>
        <taxon>Eukaryota</taxon>
        <taxon>Sar</taxon>
        <taxon>Stramenopiles</taxon>
        <taxon>Oomycota</taxon>
        <taxon>Saprolegniomycetes</taxon>
        <taxon>Saprolegniales</taxon>
        <taxon>Verrucalvaceae</taxon>
        <taxon>Aphanomyces</taxon>
    </lineage>
</organism>
<feature type="transmembrane region" description="Helical" evidence="1">
    <location>
        <begin position="27"/>
        <end position="47"/>
    </location>
</feature>
<dbReference type="Proteomes" id="UP000332933">
    <property type="component" value="Unassembled WGS sequence"/>
</dbReference>
<keyword evidence="4" id="KW-1185">Reference proteome</keyword>